<dbReference type="EMBL" id="UYRT01106122">
    <property type="protein sequence ID" value="VDN44471.1"/>
    <property type="molecule type" value="Genomic_DNA"/>
</dbReference>
<sequence length="131" mass="15257">MSDGKSCTAGLDVFDDEDRTYWFYGEHDTSEQKQRKSERKIRKQQEKVFESLFEASLGPFNVYKRQSEALERCEKEGPAARIFPFEISPKSPGWYLLDQLLFNRMLNITLVTLLTDGCFLFSRSSVQDHSN</sequence>
<reference evidence="1 2" key="2">
    <citation type="submission" date="2018-11" db="EMBL/GenBank/DDBJ databases">
        <authorList>
            <consortium name="Pathogen Informatics"/>
        </authorList>
    </citation>
    <scope>NUCLEOTIDE SEQUENCE [LARGE SCALE GENOMIC DNA]</scope>
</reference>
<protein>
    <submittedName>
        <fullName evidence="3">Homeobox domain-containing protein</fullName>
    </submittedName>
</protein>
<reference evidence="3" key="1">
    <citation type="submission" date="2016-06" db="UniProtKB">
        <authorList>
            <consortium name="WormBaseParasite"/>
        </authorList>
    </citation>
    <scope>IDENTIFICATION</scope>
</reference>
<evidence type="ECO:0000313" key="3">
    <source>
        <dbReference type="WBParaSite" id="GPUH_0002567901-mRNA-1"/>
    </source>
</evidence>
<accession>A0A183EXF8</accession>
<dbReference type="AlphaFoldDB" id="A0A183EXF8"/>
<organism evidence="3">
    <name type="scientific">Gongylonema pulchrum</name>
    <dbReference type="NCBI Taxonomy" id="637853"/>
    <lineage>
        <taxon>Eukaryota</taxon>
        <taxon>Metazoa</taxon>
        <taxon>Ecdysozoa</taxon>
        <taxon>Nematoda</taxon>
        <taxon>Chromadorea</taxon>
        <taxon>Rhabditida</taxon>
        <taxon>Spirurina</taxon>
        <taxon>Spiruromorpha</taxon>
        <taxon>Spiruroidea</taxon>
        <taxon>Gongylonematidae</taxon>
        <taxon>Gongylonema</taxon>
    </lineage>
</organism>
<name>A0A183EXF8_9BILA</name>
<proteinExistence type="predicted"/>
<evidence type="ECO:0000313" key="1">
    <source>
        <dbReference type="EMBL" id="VDN44471.1"/>
    </source>
</evidence>
<dbReference type="Proteomes" id="UP000271098">
    <property type="component" value="Unassembled WGS sequence"/>
</dbReference>
<dbReference type="WBParaSite" id="GPUH_0002567901-mRNA-1">
    <property type="protein sequence ID" value="GPUH_0002567901-mRNA-1"/>
    <property type="gene ID" value="GPUH_0002567901"/>
</dbReference>
<evidence type="ECO:0000313" key="2">
    <source>
        <dbReference type="Proteomes" id="UP000271098"/>
    </source>
</evidence>
<gene>
    <name evidence="1" type="ORF">GPUH_LOCUS25650</name>
</gene>
<keyword evidence="2" id="KW-1185">Reference proteome</keyword>